<comment type="caution">
    <text evidence="7">The sequence shown here is derived from an EMBL/GenBank/DDBJ whole genome shotgun (WGS) entry which is preliminary data.</text>
</comment>
<evidence type="ECO:0000256" key="4">
    <source>
        <dbReference type="ARBA" id="ARBA00022989"/>
    </source>
</evidence>
<dbReference type="GO" id="GO:0022857">
    <property type="term" value="F:transmembrane transporter activity"/>
    <property type="evidence" value="ECO:0007669"/>
    <property type="project" value="InterPro"/>
</dbReference>
<evidence type="ECO:0000256" key="3">
    <source>
        <dbReference type="ARBA" id="ARBA00022692"/>
    </source>
</evidence>
<feature type="transmembrane region" description="Helical" evidence="6">
    <location>
        <begin position="183"/>
        <end position="201"/>
    </location>
</feature>
<evidence type="ECO:0000256" key="6">
    <source>
        <dbReference type="SAM" id="Phobius"/>
    </source>
</evidence>
<feature type="transmembrane region" description="Helical" evidence="6">
    <location>
        <begin position="124"/>
        <end position="141"/>
    </location>
</feature>
<keyword evidence="2" id="KW-1003">Cell membrane</keyword>
<proteinExistence type="predicted"/>
<evidence type="ECO:0000256" key="5">
    <source>
        <dbReference type="ARBA" id="ARBA00023136"/>
    </source>
</evidence>
<dbReference type="Gene3D" id="1.20.1740.10">
    <property type="entry name" value="Amino acid/polyamine transporter I"/>
    <property type="match status" value="1"/>
</dbReference>
<keyword evidence="5 6" id="KW-0472">Membrane</keyword>
<dbReference type="PANTHER" id="PTHR42770">
    <property type="entry name" value="AMINO ACID TRANSPORTER-RELATED"/>
    <property type="match status" value="1"/>
</dbReference>
<dbReference type="AlphaFoldDB" id="A0A9X6UDV3"/>
<evidence type="ECO:0000313" key="7">
    <source>
        <dbReference type="EMBL" id="PEO00322.1"/>
    </source>
</evidence>
<feature type="transmembrane region" description="Helical" evidence="6">
    <location>
        <begin position="148"/>
        <end position="171"/>
    </location>
</feature>
<protein>
    <submittedName>
        <fullName evidence="7">Amino acid permease</fullName>
    </submittedName>
</protein>
<dbReference type="EMBL" id="NUAN01000041">
    <property type="protein sequence ID" value="PEO00322.1"/>
    <property type="molecule type" value="Genomic_DNA"/>
</dbReference>
<sequence>MKNRLQATIGLPQAVALYIGAVLGSGILLIPGMAAEMAGPASLLAWSGMMVLVLPMALSMGILSARFPNAGGVSHFVTEAFGEKWGALVGWFFFMSVQVGAPVVALTGGGYFCAALGWDGSYKIGVAVGILIICLMTNLLGMKVAGSLQIVMMIAIITVLILGIAGAVPNIEAEHFTPFIPGGWFSVVQAATLLFWCFIGWEAISHLSEEFVNPQREAIKGITIAAIIIGILYVLTAVAVIGTHSYGDGQSSAPFVYIVEKVFGKKGAFVTGMIGFLTCTASQISYIGATSRVAYSLAIKEQAPKHFAITSKKTGTPIGSLVFLAGGFTIVLILYSMDIVTLSTLLQIPNASFILTYICGCAAGVRLLKGNKWGTRFSYLSLIITSVLFPFTRWSILYPLLITCLVFAYLKLKHTKGNEIPM</sequence>
<feature type="transmembrane region" description="Helical" evidence="6">
    <location>
        <begin position="222"/>
        <end position="247"/>
    </location>
</feature>
<dbReference type="InterPro" id="IPR050367">
    <property type="entry name" value="APC_superfamily"/>
</dbReference>
<evidence type="ECO:0000256" key="2">
    <source>
        <dbReference type="ARBA" id="ARBA00022475"/>
    </source>
</evidence>
<feature type="transmembrane region" description="Helical" evidence="6">
    <location>
        <begin position="12"/>
        <end position="31"/>
    </location>
</feature>
<feature type="transmembrane region" description="Helical" evidence="6">
    <location>
        <begin position="316"/>
        <end position="336"/>
    </location>
</feature>
<feature type="transmembrane region" description="Helical" evidence="6">
    <location>
        <begin position="267"/>
        <end position="295"/>
    </location>
</feature>
<feature type="transmembrane region" description="Helical" evidence="6">
    <location>
        <begin position="43"/>
        <end position="65"/>
    </location>
</feature>
<dbReference type="RefSeq" id="WP_098126093.1">
    <property type="nucleotide sequence ID" value="NZ_NUAN01000041.1"/>
</dbReference>
<evidence type="ECO:0000313" key="8">
    <source>
        <dbReference type="Proteomes" id="UP000220691"/>
    </source>
</evidence>
<name>A0A9X6UDV3_BACCE</name>
<dbReference type="InterPro" id="IPR002293">
    <property type="entry name" value="AA/rel_permease1"/>
</dbReference>
<gene>
    <name evidence="7" type="ORF">CN553_07195</name>
</gene>
<dbReference type="Pfam" id="PF13520">
    <property type="entry name" value="AA_permease_2"/>
    <property type="match status" value="1"/>
</dbReference>
<evidence type="ECO:0000256" key="1">
    <source>
        <dbReference type="ARBA" id="ARBA00004651"/>
    </source>
</evidence>
<accession>A0A9X6UDV3</accession>
<dbReference type="PANTHER" id="PTHR42770:SF13">
    <property type="entry name" value="L-METHIONINE_BRANCHED-CHAIN AMINO ACID EXPORTER YJEH"/>
    <property type="match status" value="1"/>
</dbReference>
<dbReference type="PIRSF" id="PIRSF006060">
    <property type="entry name" value="AA_transporter"/>
    <property type="match status" value="1"/>
</dbReference>
<feature type="transmembrane region" description="Helical" evidence="6">
    <location>
        <begin position="85"/>
        <end position="118"/>
    </location>
</feature>
<comment type="subcellular location">
    <subcellularLocation>
        <location evidence="1">Cell membrane</location>
        <topology evidence="1">Multi-pass membrane protein</topology>
    </subcellularLocation>
</comment>
<feature type="transmembrane region" description="Helical" evidence="6">
    <location>
        <begin position="348"/>
        <end position="368"/>
    </location>
</feature>
<keyword evidence="3 6" id="KW-0812">Transmembrane</keyword>
<organism evidence="7 8">
    <name type="scientific">Bacillus cereus</name>
    <dbReference type="NCBI Taxonomy" id="1396"/>
    <lineage>
        <taxon>Bacteria</taxon>
        <taxon>Bacillati</taxon>
        <taxon>Bacillota</taxon>
        <taxon>Bacilli</taxon>
        <taxon>Bacillales</taxon>
        <taxon>Bacillaceae</taxon>
        <taxon>Bacillus</taxon>
        <taxon>Bacillus cereus group</taxon>
    </lineage>
</organism>
<dbReference type="GO" id="GO:0005886">
    <property type="term" value="C:plasma membrane"/>
    <property type="evidence" value="ECO:0007669"/>
    <property type="project" value="UniProtKB-SubCell"/>
</dbReference>
<dbReference type="Proteomes" id="UP000220691">
    <property type="component" value="Unassembled WGS sequence"/>
</dbReference>
<keyword evidence="4 6" id="KW-1133">Transmembrane helix</keyword>
<reference evidence="7 8" key="1">
    <citation type="submission" date="2017-09" db="EMBL/GenBank/DDBJ databases">
        <title>Large-scale bioinformatics analysis of Bacillus genomes uncovers conserved roles of natural products in bacterial physiology.</title>
        <authorList>
            <consortium name="Agbiome Team Llc"/>
            <person name="Bleich R.M."/>
            <person name="Kirk G.J."/>
            <person name="Santa Maria K.C."/>
            <person name="Allen S.E."/>
            <person name="Farag S."/>
            <person name="Shank E.A."/>
            <person name="Bowers A."/>
        </authorList>
    </citation>
    <scope>NUCLEOTIDE SEQUENCE [LARGE SCALE GENOMIC DNA]</scope>
    <source>
        <strain evidence="7 8">AFS027647</strain>
    </source>
</reference>